<reference evidence="2 3" key="1">
    <citation type="submission" date="2017-11" db="EMBL/GenBank/DDBJ databases">
        <title>De-novo sequencing of pomegranate (Punica granatum L.) genome.</title>
        <authorList>
            <person name="Akparov Z."/>
            <person name="Amiraslanov A."/>
            <person name="Hajiyeva S."/>
            <person name="Abbasov M."/>
            <person name="Kaur K."/>
            <person name="Hamwieh A."/>
            <person name="Solovyev V."/>
            <person name="Salamov A."/>
            <person name="Braich B."/>
            <person name="Kosarev P."/>
            <person name="Mahmoud A."/>
            <person name="Hajiyev E."/>
            <person name="Babayeva S."/>
            <person name="Izzatullayeva V."/>
            <person name="Mammadov A."/>
            <person name="Mammadov A."/>
            <person name="Sharifova S."/>
            <person name="Ojaghi J."/>
            <person name="Eynullazada K."/>
            <person name="Bayramov B."/>
            <person name="Abdulazimova A."/>
            <person name="Shahmuradov I."/>
        </authorList>
    </citation>
    <scope>NUCLEOTIDE SEQUENCE [LARGE SCALE GENOMIC DNA]</scope>
    <source>
        <strain evidence="3">cv. AG2017</strain>
        <tissue evidence="2">Leaf</tissue>
    </source>
</reference>
<gene>
    <name evidence="2" type="ORF">CRG98_029568</name>
</gene>
<feature type="compositionally biased region" description="Basic and acidic residues" evidence="1">
    <location>
        <begin position="27"/>
        <end position="44"/>
    </location>
</feature>
<evidence type="ECO:0000256" key="1">
    <source>
        <dbReference type="SAM" id="MobiDB-lite"/>
    </source>
</evidence>
<organism evidence="2 3">
    <name type="scientific">Punica granatum</name>
    <name type="common">Pomegranate</name>
    <dbReference type="NCBI Taxonomy" id="22663"/>
    <lineage>
        <taxon>Eukaryota</taxon>
        <taxon>Viridiplantae</taxon>
        <taxon>Streptophyta</taxon>
        <taxon>Embryophyta</taxon>
        <taxon>Tracheophyta</taxon>
        <taxon>Spermatophyta</taxon>
        <taxon>Magnoliopsida</taxon>
        <taxon>eudicotyledons</taxon>
        <taxon>Gunneridae</taxon>
        <taxon>Pentapetalae</taxon>
        <taxon>rosids</taxon>
        <taxon>malvids</taxon>
        <taxon>Myrtales</taxon>
        <taxon>Lythraceae</taxon>
        <taxon>Punica</taxon>
    </lineage>
</organism>
<accession>A0A2I0J1E7</accession>
<dbReference type="EMBL" id="PGOL01002155">
    <property type="protein sequence ID" value="PKI50042.1"/>
    <property type="molecule type" value="Genomic_DNA"/>
</dbReference>
<feature type="compositionally biased region" description="Basic residues" evidence="1">
    <location>
        <begin position="1"/>
        <end position="13"/>
    </location>
</feature>
<keyword evidence="3" id="KW-1185">Reference proteome</keyword>
<evidence type="ECO:0000313" key="2">
    <source>
        <dbReference type="EMBL" id="PKI50042.1"/>
    </source>
</evidence>
<protein>
    <submittedName>
        <fullName evidence="2">Uncharacterized protein</fullName>
    </submittedName>
</protein>
<name>A0A2I0J1E7_PUNGR</name>
<comment type="caution">
    <text evidence="2">The sequence shown here is derived from an EMBL/GenBank/DDBJ whole genome shotgun (WGS) entry which is preliminary data.</text>
</comment>
<sequence>MWTRSPRRGVRKTVKMDTESWTRSPKSSKDGHGVRKAVKIDTESWIRSPKNRNAEATTSVRVRCGAPEREDSDSSDLSSDYVYDGTMGETTFQDLHAHTGDAVTCECCRSEAMLWVRLTLGTKAHLVSVGSEDRTWLSHKDGHHFSLVMWMMVCAECAWLMLPPNVLICRRRTLLPGQSCFVGALSLGRSGLAAEAITCWECPGLATGTFACEAVARCSAWGSCSFAGLGGCSFAGDQRLTMRDSSSGSAYVPSWTGDQSLS</sequence>
<dbReference type="AlphaFoldDB" id="A0A2I0J1E7"/>
<evidence type="ECO:0000313" key="3">
    <source>
        <dbReference type="Proteomes" id="UP000233551"/>
    </source>
</evidence>
<dbReference type="Proteomes" id="UP000233551">
    <property type="component" value="Unassembled WGS sequence"/>
</dbReference>
<feature type="region of interest" description="Disordered" evidence="1">
    <location>
        <begin position="1"/>
        <end position="78"/>
    </location>
</feature>
<proteinExistence type="predicted"/>
<feature type="region of interest" description="Disordered" evidence="1">
    <location>
        <begin position="243"/>
        <end position="262"/>
    </location>
</feature>